<sequence length="293" mass="33032">MPDTNSTELIMLPFENFMGSTGLFFRIGPGIILKAPVKMGFDQIVRKRDTVEHHYIVEKQILDRLGTHPRIVKSVAHCTMGFLLYLHRVLRFLGSYTEFPTGLLFAEASYGSLQKFLYERASEITPILRQKWFVQAIESIEFIHSKGVMHSDLRPDNFLVDCTLSQSLDLRLCDFGGSTCEDLQLSGGTLPDSGFHNPNDAWEPTYAADIFSLGSVLYTIMTGHWPFRSTTGQWTSIEEMTEYNAKVDRCFADGIFPEVEGLFGGEIITGCWTNKFSDAAEIMASVSQFGIKY</sequence>
<proteinExistence type="predicted"/>
<evidence type="ECO:0000259" key="10">
    <source>
        <dbReference type="PROSITE" id="PS50011"/>
    </source>
</evidence>
<evidence type="ECO:0000313" key="11">
    <source>
        <dbReference type="EMBL" id="PNP53744.1"/>
    </source>
</evidence>
<evidence type="ECO:0000256" key="6">
    <source>
        <dbReference type="ARBA" id="ARBA00030980"/>
    </source>
</evidence>
<evidence type="ECO:0000256" key="9">
    <source>
        <dbReference type="ARBA" id="ARBA00048679"/>
    </source>
</evidence>
<dbReference type="GO" id="GO:0005634">
    <property type="term" value="C:nucleus"/>
    <property type="evidence" value="ECO:0007669"/>
    <property type="project" value="TreeGrafter"/>
</dbReference>
<evidence type="ECO:0000313" key="12">
    <source>
        <dbReference type="Proteomes" id="UP000236290"/>
    </source>
</evidence>
<evidence type="ECO:0000256" key="2">
    <source>
        <dbReference type="ARBA" id="ARBA00011534"/>
    </source>
</evidence>
<dbReference type="OrthoDB" id="1668230at2759"/>
<dbReference type="Proteomes" id="UP000236290">
    <property type="component" value="Unassembled WGS sequence"/>
</dbReference>
<evidence type="ECO:0000256" key="3">
    <source>
        <dbReference type="ARBA" id="ARBA00012513"/>
    </source>
</evidence>
<dbReference type="InterPro" id="IPR011009">
    <property type="entry name" value="Kinase-like_dom_sf"/>
</dbReference>
<dbReference type="EC" id="2.7.11.1" evidence="3"/>
<dbReference type="CDD" id="cd00180">
    <property type="entry name" value="PKc"/>
    <property type="match status" value="1"/>
</dbReference>
<comment type="catalytic activity">
    <reaction evidence="8">
        <text>L-threonyl-[protein] + ATP = O-phospho-L-threonyl-[protein] + ADP + H(+)</text>
        <dbReference type="Rhea" id="RHEA:46608"/>
        <dbReference type="Rhea" id="RHEA-COMP:11060"/>
        <dbReference type="Rhea" id="RHEA-COMP:11605"/>
        <dbReference type="ChEBI" id="CHEBI:15378"/>
        <dbReference type="ChEBI" id="CHEBI:30013"/>
        <dbReference type="ChEBI" id="CHEBI:30616"/>
        <dbReference type="ChEBI" id="CHEBI:61977"/>
        <dbReference type="ChEBI" id="CHEBI:456216"/>
        <dbReference type="EC" id="2.7.11.1"/>
    </reaction>
</comment>
<evidence type="ECO:0000256" key="7">
    <source>
        <dbReference type="ARBA" id="ARBA00033194"/>
    </source>
</evidence>
<accession>A0A2K0U7L4</accession>
<dbReference type="GO" id="GO:0005524">
    <property type="term" value="F:ATP binding"/>
    <property type="evidence" value="ECO:0007669"/>
    <property type="project" value="InterPro"/>
</dbReference>
<evidence type="ECO:0000256" key="5">
    <source>
        <dbReference type="ARBA" id="ARBA00019973"/>
    </source>
</evidence>
<protein>
    <recommendedName>
        <fullName evidence="5">EKC/KEOPS complex subunit BUD32</fullName>
        <ecNumber evidence="3">2.7.11.1</ecNumber>
    </recommendedName>
    <alternativeName>
        <fullName evidence="6 7">Atypical Serine/threonine protein kinase BUD32</fullName>
    </alternativeName>
    <alternativeName>
        <fullName evidence="4">EKC/KEOPS complex subunit bud32</fullName>
    </alternativeName>
</protein>
<name>A0A2K0U7L4_TRIHA</name>
<dbReference type="InterPro" id="IPR000719">
    <property type="entry name" value="Prot_kinase_dom"/>
</dbReference>
<dbReference type="InterPro" id="IPR008266">
    <property type="entry name" value="Tyr_kinase_AS"/>
</dbReference>
<dbReference type="GO" id="GO:0044773">
    <property type="term" value="P:mitotic DNA damage checkpoint signaling"/>
    <property type="evidence" value="ECO:0007669"/>
    <property type="project" value="TreeGrafter"/>
</dbReference>
<dbReference type="PROSITE" id="PS00109">
    <property type="entry name" value="PROTEIN_KINASE_TYR"/>
    <property type="match status" value="1"/>
</dbReference>
<comment type="function">
    <text evidence="1">Component of the EKC/KEOPS complex that is required for the formation of a threonylcarbamoyl group on adenosine at position 37 (t(6)A37) in tRNAs that read codons beginning with adenine. The complex is probably involved in the transfer of the threonylcarbamoyl moiety of threonylcarbamoyl-AMP (TC-AMP) to the N6 group of A37. BUD32 has ATPase activity in the context of the EKC/KEOPS complex and likely plays a supporting role to the catalytic subunit KAE1. The EKC/KEOPS complex also promotes both telomere uncapping and telomere elongation. The complex is required for efficient recruitment of transcriptional coactivators.</text>
</comment>
<dbReference type="AlphaFoldDB" id="A0A2K0U7L4"/>
<evidence type="ECO:0000256" key="1">
    <source>
        <dbReference type="ARBA" id="ARBA00003747"/>
    </source>
</evidence>
<dbReference type="Pfam" id="PF00069">
    <property type="entry name" value="Pkinase"/>
    <property type="match status" value="1"/>
</dbReference>
<organism evidence="11 12">
    <name type="scientific">Trichoderma harzianum</name>
    <name type="common">Hypocrea lixii</name>
    <dbReference type="NCBI Taxonomy" id="5544"/>
    <lineage>
        <taxon>Eukaryota</taxon>
        <taxon>Fungi</taxon>
        <taxon>Dikarya</taxon>
        <taxon>Ascomycota</taxon>
        <taxon>Pezizomycotina</taxon>
        <taxon>Sordariomycetes</taxon>
        <taxon>Hypocreomycetidae</taxon>
        <taxon>Hypocreales</taxon>
        <taxon>Hypocreaceae</taxon>
        <taxon>Trichoderma</taxon>
    </lineage>
</organism>
<dbReference type="PROSITE" id="PS50011">
    <property type="entry name" value="PROTEIN_KINASE_DOM"/>
    <property type="match status" value="1"/>
</dbReference>
<gene>
    <name evidence="11" type="ORF">THARTR1_05868</name>
</gene>
<reference evidence="11 12" key="1">
    <citation type="submission" date="2017-02" db="EMBL/GenBank/DDBJ databases">
        <title>Genomes of Trichoderma spp. with biocontrol activity.</title>
        <authorList>
            <person name="Gardiner D."/>
            <person name="Kazan K."/>
            <person name="Vos C."/>
            <person name="Harvey P."/>
        </authorList>
    </citation>
    <scope>NUCLEOTIDE SEQUENCE [LARGE SCALE GENOMIC DNA]</scope>
    <source>
        <strain evidence="11 12">Tr1</strain>
    </source>
</reference>
<dbReference type="EMBL" id="MTYI01000074">
    <property type="protein sequence ID" value="PNP53744.1"/>
    <property type="molecule type" value="Genomic_DNA"/>
</dbReference>
<evidence type="ECO:0000256" key="8">
    <source>
        <dbReference type="ARBA" id="ARBA00047899"/>
    </source>
</evidence>
<dbReference type="SUPFAM" id="SSF56112">
    <property type="entry name" value="Protein kinase-like (PK-like)"/>
    <property type="match status" value="1"/>
</dbReference>
<dbReference type="GO" id="GO:0004674">
    <property type="term" value="F:protein serine/threonine kinase activity"/>
    <property type="evidence" value="ECO:0007669"/>
    <property type="project" value="UniProtKB-EC"/>
</dbReference>
<dbReference type="PANTHER" id="PTHR44167">
    <property type="entry name" value="OVARIAN-SPECIFIC SERINE/THREONINE-PROTEIN KINASE LOK-RELATED"/>
    <property type="match status" value="1"/>
</dbReference>
<feature type="domain" description="Protein kinase" evidence="10">
    <location>
        <begin position="1"/>
        <end position="293"/>
    </location>
</feature>
<dbReference type="Gene3D" id="1.10.510.10">
    <property type="entry name" value="Transferase(Phosphotransferase) domain 1"/>
    <property type="match status" value="1"/>
</dbReference>
<comment type="subunit">
    <text evidence="2">Component of the EKC/KEOPS complex composed of at least BUD32, CGI121, GON7, KAE1 and PCC1; the whole complex dimerizes.</text>
</comment>
<dbReference type="PANTHER" id="PTHR44167:SF24">
    <property type="entry name" value="SERINE_THREONINE-PROTEIN KINASE CHK2"/>
    <property type="match status" value="1"/>
</dbReference>
<dbReference type="SMART" id="SM00220">
    <property type="entry name" value="S_TKc"/>
    <property type="match status" value="1"/>
</dbReference>
<comment type="catalytic activity">
    <reaction evidence="9">
        <text>L-seryl-[protein] + ATP = O-phospho-L-seryl-[protein] + ADP + H(+)</text>
        <dbReference type="Rhea" id="RHEA:17989"/>
        <dbReference type="Rhea" id="RHEA-COMP:9863"/>
        <dbReference type="Rhea" id="RHEA-COMP:11604"/>
        <dbReference type="ChEBI" id="CHEBI:15378"/>
        <dbReference type="ChEBI" id="CHEBI:29999"/>
        <dbReference type="ChEBI" id="CHEBI:30616"/>
        <dbReference type="ChEBI" id="CHEBI:83421"/>
        <dbReference type="ChEBI" id="CHEBI:456216"/>
        <dbReference type="EC" id="2.7.11.1"/>
    </reaction>
</comment>
<evidence type="ECO:0000256" key="4">
    <source>
        <dbReference type="ARBA" id="ARBA00013948"/>
    </source>
</evidence>
<comment type="caution">
    <text evidence="11">The sequence shown here is derived from an EMBL/GenBank/DDBJ whole genome shotgun (WGS) entry which is preliminary data.</text>
</comment>